<evidence type="ECO:0000313" key="1">
    <source>
        <dbReference type="EMBL" id="KAF2820370.1"/>
    </source>
</evidence>
<name>A0A6A6ZH60_9PLEO</name>
<evidence type="ECO:0000313" key="2">
    <source>
        <dbReference type="Proteomes" id="UP000799424"/>
    </source>
</evidence>
<keyword evidence="2" id="KW-1185">Reference proteome</keyword>
<protein>
    <submittedName>
        <fullName evidence="1">Uncharacterized protein</fullName>
    </submittedName>
</protein>
<dbReference type="AlphaFoldDB" id="A0A6A6ZH60"/>
<gene>
    <name evidence="1" type="ORF">CC86DRAFT_387400</name>
</gene>
<organism evidence="1 2">
    <name type="scientific">Ophiobolus disseminans</name>
    <dbReference type="NCBI Taxonomy" id="1469910"/>
    <lineage>
        <taxon>Eukaryota</taxon>
        <taxon>Fungi</taxon>
        <taxon>Dikarya</taxon>
        <taxon>Ascomycota</taxon>
        <taxon>Pezizomycotina</taxon>
        <taxon>Dothideomycetes</taxon>
        <taxon>Pleosporomycetidae</taxon>
        <taxon>Pleosporales</taxon>
        <taxon>Pleosporineae</taxon>
        <taxon>Phaeosphaeriaceae</taxon>
        <taxon>Ophiobolus</taxon>
    </lineage>
</organism>
<accession>A0A6A6ZH60</accession>
<dbReference type="EMBL" id="MU006241">
    <property type="protein sequence ID" value="KAF2820370.1"/>
    <property type="molecule type" value="Genomic_DNA"/>
</dbReference>
<proteinExistence type="predicted"/>
<reference evidence="1" key="1">
    <citation type="journal article" date="2020" name="Stud. Mycol.">
        <title>101 Dothideomycetes genomes: a test case for predicting lifestyles and emergence of pathogens.</title>
        <authorList>
            <person name="Haridas S."/>
            <person name="Albert R."/>
            <person name="Binder M."/>
            <person name="Bloem J."/>
            <person name="Labutti K."/>
            <person name="Salamov A."/>
            <person name="Andreopoulos B."/>
            <person name="Baker S."/>
            <person name="Barry K."/>
            <person name="Bills G."/>
            <person name="Bluhm B."/>
            <person name="Cannon C."/>
            <person name="Castanera R."/>
            <person name="Culley D."/>
            <person name="Daum C."/>
            <person name="Ezra D."/>
            <person name="Gonzalez J."/>
            <person name="Henrissat B."/>
            <person name="Kuo A."/>
            <person name="Liang C."/>
            <person name="Lipzen A."/>
            <person name="Lutzoni F."/>
            <person name="Magnuson J."/>
            <person name="Mondo S."/>
            <person name="Nolan M."/>
            <person name="Ohm R."/>
            <person name="Pangilinan J."/>
            <person name="Park H.-J."/>
            <person name="Ramirez L."/>
            <person name="Alfaro M."/>
            <person name="Sun H."/>
            <person name="Tritt A."/>
            <person name="Yoshinaga Y."/>
            <person name="Zwiers L.-H."/>
            <person name="Turgeon B."/>
            <person name="Goodwin S."/>
            <person name="Spatafora J."/>
            <person name="Crous P."/>
            <person name="Grigoriev I."/>
        </authorList>
    </citation>
    <scope>NUCLEOTIDE SEQUENCE</scope>
    <source>
        <strain evidence="1">CBS 113818</strain>
    </source>
</reference>
<dbReference type="Proteomes" id="UP000799424">
    <property type="component" value="Unassembled WGS sequence"/>
</dbReference>
<sequence>MWYSRWPLNREIDDKDPSATARQLFSTESITRVRHISIAIDSRFESPRTMGSSEWSGYEPSNTKPFNKQTPAQHLQRAHAFSVCETKTEKKFLGYQLGIFTGCESLEIDVSNAYRPVGCCRILGIPWDEISGLPLQTLHIIGTSDPHEVEDLLKLLRVRKEEREKNGLPADTC</sequence>
<dbReference type="OrthoDB" id="62952at2759"/>